<reference evidence="5 6" key="1">
    <citation type="submission" date="2018-12" db="EMBL/GenBank/DDBJ databases">
        <authorList>
            <person name="Criscuolo A."/>
        </authorList>
    </citation>
    <scope>NUCLEOTIDE SEQUENCE [LARGE SCALE GENOMIC DNA]</scope>
    <source>
        <strain evidence="5">ACIP1116281</strain>
    </source>
</reference>
<evidence type="ECO:0000256" key="4">
    <source>
        <dbReference type="SAM" id="SignalP"/>
    </source>
</evidence>
<dbReference type="Proteomes" id="UP000268844">
    <property type="component" value="Unassembled WGS sequence"/>
</dbReference>
<keyword evidence="6" id="KW-1185">Reference proteome</keyword>
<evidence type="ECO:0000313" key="5">
    <source>
        <dbReference type="EMBL" id="VDS02989.1"/>
    </source>
</evidence>
<dbReference type="CDD" id="cd14748">
    <property type="entry name" value="PBP2_UgpB"/>
    <property type="match status" value="1"/>
</dbReference>
<comment type="similarity">
    <text evidence="2">Belongs to the bacterial solute-binding protein 1 family.</text>
</comment>
<dbReference type="OrthoDB" id="9805950at2"/>
<evidence type="ECO:0000313" key="6">
    <source>
        <dbReference type="Proteomes" id="UP000268844"/>
    </source>
</evidence>
<organism evidence="5 6">
    <name type="scientific">Devosia equisanguinis</name>
    <dbReference type="NCBI Taxonomy" id="2490941"/>
    <lineage>
        <taxon>Bacteria</taxon>
        <taxon>Pseudomonadati</taxon>
        <taxon>Pseudomonadota</taxon>
        <taxon>Alphaproteobacteria</taxon>
        <taxon>Hyphomicrobiales</taxon>
        <taxon>Devosiaceae</taxon>
        <taxon>Devosia</taxon>
    </lineage>
</organism>
<comment type="subcellular location">
    <subcellularLocation>
        <location evidence="1">Periplasm</location>
    </subcellularLocation>
</comment>
<dbReference type="AlphaFoldDB" id="A0A447I664"/>
<dbReference type="Gene3D" id="3.40.190.10">
    <property type="entry name" value="Periplasmic binding protein-like II"/>
    <property type="match status" value="1"/>
</dbReference>
<keyword evidence="4" id="KW-0732">Signal</keyword>
<dbReference type="EMBL" id="UZWD01000004">
    <property type="protein sequence ID" value="VDS02989.1"/>
    <property type="molecule type" value="Genomic_DNA"/>
</dbReference>
<accession>A0A447I664</accession>
<gene>
    <name evidence="5" type="primary">ugpB_2</name>
    <name evidence="5" type="ORF">DEVEQU_00108</name>
</gene>
<evidence type="ECO:0000256" key="3">
    <source>
        <dbReference type="ARBA" id="ARBA00022764"/>
    </source>
</evidence>
<protein>
    <submittedName>
        <fullName evidence="5">sn-glycerol-3-phosphate-binding periplasmic protein UgpB</fullName>
    </submittedName>
</protein>
<sequence>MIKRDFLKLLAAASLGFTALSGAAFAQMADSITEPVTISFYNYNLATASAGADATRELIAKFEAENPNIKVETVGVPSNEIVTRLQADMAAGQQPDVAQLVFRDLIYIASDLGANALEDMAGPEGYAELTDGMIPRGLDLGKVDGKTYGLAYTFSTPILYYNADLFRAAGLDPDNPPKTWAEVKTAAEAIVEKTDAEGFFPGAYGPSDGTFVYQAILMSNGGKVRDGNTLTFANEEGIEAVQMLRDMVDSGAHAKLDPSNPQEAMASGQLGMYLYTSALQNSLSTSAEGNWELRVAAMPSFGGKPTAPTNSGSALFTFSKDPVKQRASYELMKFLTSKYGYTIITSKIGYLPLRLDIVDDPEYLGEWTASHPLIRPNLEQLSRLTANVAFPGPNYRQAESMMKEAVVEAVLGSGDVTEVLTAAQQNAQSLMP</sequence>
<dbReference type="PANTHER" id="PTHR43649">
    <property type="entry name" value="ARABINOSE-BINDING PROTEIN-RELATED"/>
    <property type="match status" value="1"/>
</dbReference>
<dbReference type="Pfam" id="PF13416">
    <property type="entry name" value="SBP_bac_8"/>
    <property type="match status" value="1"/>
</dbReference>
<dbReference type="InterPro" id="IPR050490">
    <property type="entry name" value="Bact_solute-bd_prot1"/>
</dbReference>
<dbReference type="InterPro" id="IPR006059">
    <property type="entry name" value="SBP"/>
</dbReference>
<feature type="chain" id="PRO_5019120345" evidence="4">
    <location>
        <begin position="27"/>
        <end position="432"/>
    </location>
</feature>
<feature type="signal peptide" evidence="4">
    <location>
        <begin position="1"/>
        <end position="26"/>
    </location>
</feature>
<dbReference type="SUPFAM" id="SSF53850">
    <property type="entry name" value="Periplasmic binding protein-like II"/>
    <property type="match status" value="1"/>
</dbReference>
<evidence type="ECO:0000256" key="2">
    <source>
        <dbReference type="ARBA" id="ARBA00008520"/>
    </source>
</evidence>
<name>A0A447I664_9HYPH</name>
<evidence type="ECO:0000256" key="1">
    <source>
        <dbReference type="ARBA" id="ARBA00004418"/>
    </source>
</evidence>
<proteinExistence type="inferred from homology"/>
<dbReference type="PANTHER" id="PTHR43649:SF12">
    <property type="entry name" value="DIACETYLCHITOBIOSE BINDING PROTEIN DASA"/>
    <property type="match status" value="1"/>
</dbReference>
<dbReference type="RefSeq" id="WP_126148608.1">
    <property type="nucleotide sequence ID" value="NZ_JBHTMH010000002.1"/>
</dbReference>
<dbReference type="GO" id="GO:0042597">
    <property type="term" value="C:periplasmic space"/>
    <property type="evidence" value="ECO:0007669"/>
    <property type="project" value="UniProtKB-SubCell"/>
</dbReference>
<keyword evidence="3" id="KW-0574">Periplasm</keyword>